<accession>I3TAF6</accession>
<evidence type="ECO:0000313" key="1">
    <source>
        <dbReference type="EMBL" id="AFK49498.1"/>
    </source>
</evidence>
<proteinExistence type="evidence at transcript level"/>
<dbReference type="EMBL" id="BT149704">
    <property type="protein sequence ID" value="AFK49498.1"/>
    <property type="molecule type" value="mRNA"/>
</dbReference>
<organism evidence="1">
    <name type="scientific">Medicago truncatula</name>
    <name type="common">Barrel medic</name>
    <name type="synonym">Medicago tribuloides</name>
    <dbReference type="NCBI Taxonomy" id="3880"/>
    <lineage>
        <taxon>Eukaryota</taxon>
        <taxon>Viridiplantae</taxon>
        <taxon>Streptophyta</taxon>
        <taxon>Embryophyta</taxon>
        <taxon>Tracheophyta</taxon>
        <taxon>Spermatophyta</taxon>
        <taxon>Magnoliopsida</taxon>
        <taxon>eudicotyledons</taxon>
        <taxon>Gunneridae</taxon>
        <taxon>Pentapetalae</taxon>
        <taxon>rosids</taxon>
        <taxon>fabids</taxon>
        <taxon>Fabales</taxon>
        <taxon>Fabaceae</taxon>
        <taxon>Papilionoideae</taxon>
        <taxon>50 kb inversion clade</taxon>
        <taxon>NPAAA clade</taxon>
        <taxon>Hologalegina</taxon>
        <taxon>IRL clade</taxon>
        <taxon>Trifolieae</taxon>
        <taxon>Medicago</taxon>
    </lineage>
</organism>
<dbReference type="AlphaFoldDB" id="I3TAF6"/>
<name>I3TAF6_MEDTR</name>
<reference evidence="1" key="1">
    <citation type="submission" date="2012-05" db="EMBL/GenBank/DDBJ databases">
        <authorList>
            <person name="Krishnakumar V."/>
            <person name="Cheung F."/>
            <person name="Xiao Y."/>
            <person name="Chan A."/>
            <person name="Moskal W.A."/>
            <person name="Town C.D."/>
        </authorList>
    </citation>
    <scope>NUCLEOTIDE SEQUENCE</scope>
</reference>
<protein>
    <submittedName>
        <fullName evidence="1">Uncharacterized protein</fullName>
    </submittedName>
</protein>
<sequence>MGERSSPPRGGISPRNTFKYGSHTVLRGATMAGGALGNQVRTSLATSKVL</sequence>